<proteinExistence type="predicted"/>
<reference evidence="1 2" key="1">
    <citation type="submission" date="2015-11" db="EMBL/GenBank/DDBJ databases">
        <title>Exploring the genomic traits of fungus-feeding bacterial genus Collimonas.</title>
        <authorList>
            <person name="Song C."/>
            <person name="Schmidt R."/>
            <person name="de Jager V."/>
            <person name="Krzyzanowska D."/>
            <person name="Jongedijk E."/>
            <person name="Cankar K."/>
            <person name="Beekwilder J."/>
            <person name="van Veen A."/>
            <person name="de Boer W."/>
            <person name="van Veen J.A."/>
            <person name="Garbeva P."/>
        </authorList>
    </citation>
    <scope>NUCLEOTIDE SEQUENCE [LARGE SCALE GENOMIC DNA]</scope>
    <source>
        <strain evidence="1 2">Ter291</strain>
    </source>
</reference>
<protein>
    <recommendedName>
        <fullName evidence="3">Lipoprotein</fullName>
    </recommendedName>
</protein>
<gene>
    <name evidence="1" type="ORF">CPter291_1951</name>
</gene>
<evidence type="ECO:0000313" key="2">
    <source>
        <dbReference type="Proteomes" id="UP000074914"/>
    </source>
</evidence>
<accession>A0ABN4M973</accession>
<evidence type="ECO:0000313" key="1">
    <source>
        <dbReference type="EMBL" id="AMP14216.1"/>
    </source>
</evidence>
<name>A0ABN4M973_9BURK</name>
<dbReference type="RefSeq" id="WP_062114240.1">
    <property type="nucleotide sequence ID" value="NZ_CP013236.1"/>
</dbReference>
<sequence>MLCFCATSFAGTLFQFSEDSLIALRSNDTIQGYFYEQTGTGLFQCSFFFQGKISGTQGEKDAKSPIKIFHTPSTYDKRLKELDDDGYLYFIDGDWVIQSKMASSDCHSVDANLFSATDSKGWPFSVEKKEQAYGIMTLKGKSTIFAQEKNRKVKDHLSAGEVVILLNSSGEMAHIKYKKPNDENGYTSGWIDRSNLISPLLLMISQIRSPDNFSIEYK</sequence>
<dbReference type="EMBL" id="CP013236">
    <property type="protein sequence ID" value="AMP14216.1"/>
    <property type="molecule type" value="Genomic_DNA"/>
</dbReference>
<evidence type="ECO:0008006" key="3">
    <source>
        <dbReference type="Google" id="ProtNLM"/>
    </source>
</evidence>
<organism evidence="1 2">
    <name type="scientific">Collimonas pratensis</name>
    <dbReference type="NCBI Taxonomy" id="279113"/>
    <lineage>
        <taxon>Bacteria</taxon>
        <taxon>Pseudomonadati</taxon>
        <taxon>Pseudomonadota</taxon>
        <taxon>Betaproteobacteria</taxon>
        <taxon>Burkholderiales</taxon>
        <taxon>Oxalobacteraceae</taxon>
        <taxon>Collimonas</taxon>
    </lineage>
</organism>
<dbReference type="Proteomes" id="UP000074914">
    <property type="component" value="Chromosome"/>
</dbReference>
<keyword evidence="2" id="KW-1185">Reference proteome</keyword>